<comment type="similarity">
    <text evidence="2">Belongs to the prokaryotic/mitochondrial release factor family.</text>
</comment>
<protein>
    <recommendedName>
        <fullName evidence="6">Prokaryotic-type class I peptide chain release factors domain-containing protein</fullName>
    </recommendedName>
</protein>
<proteinExistence type="inferred from homology"/>
<reference evidence="7 8" key="1">
    <citation type="journal article" date="2020" name="bioRxiv">
        <title>Whole genome comparisons of ergot fungi reveals the divergence and evolution of species within the genus Claviceps are the result of varying mechanisms driving genome evolution and host range expansion.</title>
        <authorList>
            <person name="Wyka S.A."/>
            <person name="Mondo S.J."/>
            <person name="Liu M."/>
            <person name="Dettman J."/>
            <person name="Nalam V."/>
            <person name="Broders K.D."/>
        </authorList>
    </citation>
    <scope>NUCLEOTIDE SEQUENCE [LARGE SCALE GENOMIC DNA]</scope>
    <source>
        <strain evidence="7 8">LM583</strain>
    </source>
</reference>
<feature type="compositionally biased region" description="Polar residues" evidence="5">
    <location>
        <begin position="58"/>
        <end position="73"/>
    </location>
</feature>
<accession>A0ABQ7P6L7</accession>
<dbReference type="Pfam" id="PF00472">
    <property type="entry name" value="RF-1"/>
    <property type="match status" value="1"/>
</dbReference>
<dbReference type="SUPFAM" id="SSF75620">
    <property type="entry name" value="Release factor"/>
    <property type="match status" value="1"/>
</dbReference>
<dbReference type="PANTHER" id="PTHR46203">
    <property type="entry name" value="PROBABLE PEPTIDE CHAIN RELEASE FACTOR C12ORF65"/>
    <property type="match status" value="1"/>
</dbReference>
<feature type="region of interest" description="Disordered" evidence="5">
    <location>
        <begin position="45"/>
        <end position="85"/>
    </location>
</feature>
<dbReference type="Proteomes" id="UP000742024">
    <property type="component" value="Unassembled WGS sequence"/>
</dbReference>
<dbReference type="InterPro" id="IPR045853">
    <property type="entry name" value="Pep_chain_release_fac_I_sf"/>
</dbReference>
<dbReference type="InterPro" id="IPR000352">
    <property type="entry name" value="Pep_chain_release_fac_I"/>
</dbReference>
<comment type="subcellular location">
    <subcellularLocation>
        <location evidence="1">Mitochondrion</location>
    </subcellularLocation>
</comment>
<organism evidence="7 8">
    <name type="scientific">Claviceps arundinis</name>
    <dbReference type="NCBI Taxonomy" id="1623583"/>
    <lineage>
        <taxon>Eukaryota</taxon>
        <taxon>Fungi</taxon>
        <taxon>Dikarya</taxon>
        <taxon>Ascomycota</taxon>
        <taxon>Pezizomycotina</taxon>
        <taxon>Sordariomycetes</taxon>
        <taxon>Hypocreomycetidae</taxon>
        <taxon>Hypocreales</taxon>
        <taxon>Clavicipitaceae</taxon>
        <taxon>Claviceps</taxon>
    </lineage>
</organism>
<feature type="region of interest" description="Disordered" evidence="5">
    <location>
        <begin position="166"/>
        <end position="236"/>
    </location>
</feature>
<comment type="caution">
    <text evidence="7">The sequence shown here is derived from an EMBL/GenBank/DDBJ whole genome shotgun (WGS) entry which is preliminary data.</text>
</comment>
<evidence type="ECO:0000256" key="5">
    <source>
        <dbReference type="SAM" id="MobiDB-lite"/>
    </source>
</evidence>
<keyword evidence="4" id="KW-0496">Mitochondrion</keyword>
<name>A0ABQ7P6L7_9HYPO</name>
<feature type="domain" description="Prokaryotic-type class I peptide chain release factors" evidence="6">
    <location>
        <begin position="84"/>
        <end position="179"/>
    </location>
</feature>
<evidence type="ECO:0000313" key="8">
    <source>
        <dbReference type="Proteomes" id="UP000742024"/>
    </source>
</evidence>
<gene>
    <name evidence="7" type="ORF">E4U57_003623</name>
</gene>
<dbReference type="InterPro" id="IPR052405">
    <property type="entry name" value="Mito_Transl_Release_Factor"/>
</dbReference>
<dbReference type="PANTHER" id="PTHR46203:SF1">
    <property type="entry name" value="MITOCHONDRIAL TRANSLATION RELEASE FACTOR IN RESCUE"/>
    <property type="match status" value="1"/>
</dbReference>
<evidence type="ECO:0000313" key="7">
    <source>
        <dbReference type="EMBL" id="KAG5955279.1"/>
    </source>
</evidence>
<keyword evidence="8" id="KW-1185">Reference proteome</keyword>
<dbReference type="Gene3D" id="3.30.160.20">
    <property type="match status" value="1"/>
</dbReference>
<evidence type="ECO:0000256" key="1">
    <source>
        <dbReference type="ARBA" id="ARBA00004173"/>
    </source>
</evidence>
<sequence>MHRLLNSLRPSCHYATHQICISTRSFLPLSLSLPAAAAAAAAAAKAPRTRLPNVHKAQGTSRAFSSTPPTSAKSLPPRPKPPPESEIEEAFLKGSGPGGQKINKTSSAVQLKHIPTGIVVKSQATRSRDQNRKIAREILAQKVDDFRNGDQSRAAIVGEIKRRKIENARRKSRRKYRKLEEAKAGKESGSAIPEEDAQAQAQAQAQGDEALNTQAADRPASQVESSQIDRTGKSNE</sequence>
<evidence type="ECO:0000256" key="4">
    <source>
        <dbReference type="ARBA" id="ARBA00023128"/>
    </source>
</evidence>
<dbReference type="EMBL" id="SRPR01000270">
    <property type="protein sequence ID" value="KAG5955279.1"/>
    <property type="molecule type" value="Genomic_DNA"/>
</dbReference>
<evidence type="ECO:0000256" key="2">
    <source>
        <dbReference type="ARBA" id="ARBA00010835"/>
    </source>
</evidence>
<evidence type="ECO:0000256" key="3">
    <source>
        <dbReference type="ARBA" id="ARBA00022946"/>
    </source>
</evidence>
<keyword evidence="3" id="KW-0809">Transit peptide</keyword>
<evidence type="ECO:0000259" key="6">
    <source>
        <dbReference type="Pfam" id="PF00472"/>
    </source>
</evidence>